<comment type="caution">
    <text evidence="2">The sequence shown here is derived from an EMBL/GenBank/DDBJ whole genome shotgun (WGS) entry which is preliminary data.</text>
</comment>
<feature type="chain" id="PRO_5047048626" description="Conjugal transfer protein TraI" evidence="1">
    <location>
        <begin position="25"/>
        <end position="225"/>
    </location>
</feature>
<feature type="signal peptide" evidence="1">
    <location>
        <begin position="1"/>
        <end position="24"/>
    </location>
</feature>
<evidence type="ECO:0000256" key="1">
    <source>
        <dbReference type="SAM" id="SignalP"/>
    </source>
</evidence>
<protein>
    <recommendedName>
        <fullName evidence="4">Conjugal transfer protein TraI</fullName>
    </recommendedName>
</protein>
<accession>A0ABP8LJD2</accession>
<keyword evidence="1" id="KW-0732">Signal</keyword>
<dbReference type="RefSeq" id="WP_345158109.1">
    <property type="nucleotide sequence ID" value="NZ_BAABHC010000005.1"/>
</dbReference>
<keyword evidence="3" id="KW-1185">Reference proteome</keyword>
<gene>
    <name evidence="2" type="ORF">GCM10023188_15790</name>
</gene>
<reference evidence="3" key="1">
    <citation type="journal article" date="2019" name="Int. J. Syst. Evol. Microbiol.">
        <title>The Global Catalogue of Microorganisms (GCM) 10K type strain sequencing project: providing services to taxonomists for standard genome sequencing and annotation.</title>
        <authorList>
            <consortium name="The Broad Institute Genomics Platform"/>
            <consortium name="The Broad Institute Genome Sequencing Center for Infectious Disease"/>
            <person name="Wu L."/>
            <person name="Ma J."/>
        </authorList>
    </citation>
    <scope>NUCLEOTIDE SEQUENCE [LARGE SCALE GENOMIC DNA]</scope>
    <source>
        <strain evidence="3">JCM 17926</strain>
    </source>
</reference>
<evidence type="ECO:0000313" key="3">
    <source>
        <dbReference type="Proteomes" id="UP001500552"/>
    </source>
</evidence>
<evidence type="ECO:0000313" key="2">
    <source>
        <dbReference type="EMBL" id="GAA4429866.1"/>
    </source>
</evidence>
<proteinExistence type="predicted"/>
<sequence length="225" mass="26227">MKKICMLLVIAVMGAIAPIARTQAQTPVLEVIKAGIKKAIKAVDLQVQRQQNKVIWLQNAQKNLENAMSQLQLGEISGWMEKQRTLYQEYYGELYRVKTTVSDYHRIRDIMQKQVHLVEEYQQAWRLFRQDRHFSREELNHMAQVYAGILEESAKNIDRIFLVVQAFATQMSDSKRLEIIDAAADQVDASYNDLRMFNRQNILLSLQRAKTQRDVEAVRKLYGLL</sequence>
<dbReference type="EMBL" id="BAABHC010000005">
    <property type="protein sequence ID" value="GAA4429866.1"/>
    <property type="molecule type" value="Genomic_DNA"/>
</dbReference>
<dbReference type="Proteomes" id="UP001500552">
    <property type="component" value="Unassembled WGS sequence"/>
</dbReference>
<name>A0ABP8LJD2_9BACT</name>
<organism evidence="2 3">
    <name type="scientific">Pontibacter saemangeumensis</name>
    <dbReference type="NCBI Taxonomy" id="1084525"/>
    <lineage>
        <taxon>Bacteria</taxon>
        <taxon>Pseudomonadati</taxon>
        <taxon>Bacteroidota</taxon>
        <taxon>Cytophagia</taxon>
        <taxon>Cytophagales</taxon>
        <taxon>Hymenobacteraceae</taxon>
        <taxon>Pontibacter</taxon>
    </lineage>
</organism>
<evidence type="ECO:0008006" key="4">
    <source>
        <dbReference type="Google" id="ProtNLM"/>
    </source>
</evidence>